<dbReference type="InterPro" id="IPR016174">
    <property type="entry name" value="Di-haem_cyt_TM"/>
</dbReference>
<keyword evidence="4" id="KW-1185">Reference proteome</keyword>
<feature type="transmembrane region" description="Helical" evidence="2">
    <location>
        <begin position="147"/>
        <end position="168"/>
    </location>
</feature>
<feature type="region of interest" description="Disordered" evidence="1">
    <location>
        <begin position="47"/>
        <end position="141"/>
    </location>
</feature>
<reference evidence="3" key="1">
    <citation type="submission" date="2023-06" db="EMBL/GenBank/DDBJ databases">
        <title>Sysu t00039.</title>
        <authorList>
            <person name="Gao L."/>
            <person name="Fang B.-Z."/>
            <person name="Li W.-J."/>
        </authorList>
    </citation>
    <scope>NUCLEOTIDE SEQUENCE</scope>
    <source>
        <strain evidence="3">SYSU T00039</strain>
    </source>
</reference>
<dbReference type="Gene3D" id="1.20.950.20">
    <property type="entry name" value="Transmembrane di-heme cytochromes, Chain C"/>
    <property type="match status" value="1"/>
</dbReference>
<evidence type="ECO:0000313" key="4">
    <source>
        <dbReference type="Proteomes" id="UP001172737"/>
    </source>
</evidence>
<dbReference type="RefSeq" id="WP_301144446.1">
    <property type="nucleotide sequence ID" value="NZ_JAUHPX010000001.1"/>
</dbReference>
<dbReference type="Proteomes" id="UP001172737">
    <property type="component" value="Unassembled WGS sequence"/>
</dbReference>
<keyword evidence="2" id="KW-0472">Membrane</keyword>
<comment type="caution">
    <text evidence="3">The sequence shown here is derived from an EMBL/GenBank/DDBJ whole genome shotgun (WGS) entry which is preliminary data.</text>
</comment>
<dbReference type="GO" id="GO:0016020">
    <property type="term" value="C:membrane"/>
    <property type="evidence" value="ECO:0007669"/>
    <property type="project" value="InterPro"/>
</dbReference>
<evidence type="ECO:0000313" key="3">
    <source>
        <dbReference type="EMBL" id="MDN4486865.1"/>
    </source>
</evidence>
<feature type="compositionally biased region" description="Low complexity" evidence="1">
    <location>
        <begin position="47"/>
        <end position="70"/>
    </location>
</feature>
<accession>A0AAW7M1Y0</accession>
<dbReference type="GO" id="GO:0022904">
    <property type="term" value="P:respiratory electron transport chain"/>
    <property type="evidence" value="ECO:0007669"/>
    <property type="project" value="InterPro"/>
</dbReference>
<keyword evidence="2" id="KW-0812">Transmembrane</keyword>
<protein>
    <submittedName>
        <fullName evidence="3">Cytochrome b/b6 domain-containing protein</fullName>
    </submittedName>
</protein>
<proteinExistence type="predicted"/>
<feature type="compositionally biased region" description="Low complexity" evidence="1">
    <location>
        <begin position="114"/>
        <end position="128"/>
    </location>
</feature>
<dbReference type="SUPFAM" id="SSF81342">
    <property type="entry name" value="Transmembrane di-heme cytochromes"/>
    <property type="match status" value="1"/>
</dbReference>
<feature type="transmembrane region" description="Helical" evidence="2">
    <location>
        <begin position="311"/>
        <end position="333"/>
    </location>
</feature>
<gene>
    <name evidence="3" type="ORF">QQX10_01655</name>
</gene>
<feature type="transmembrane region" description="Helical" evidence="2">
    <location>
        <begin position="353"/>
        <end position="373"/>
    </location>
</feature>
<feature type="transmembrane region" description="Helical" evidence="2">
    <location>
        <begin position="393"/>
        <end position="417"/>
    </location>
</feature>
<feature type="transmembrane region" description="Helical" evidence="2">
    <location>
        <begin position="197"/>
        <end position="217"/>
    </location>
</feature>
<feature type="region of interest" description="Disordered" evidence="1">
    <location>
        <begin position="1"/>
        <end position="31"/>
    </location>
</feature>
<dbReference type="EMBL" id="JAUHPX010000001">
    <property type="protein sequence ID" value="MDN4486865.1"/>
    <property type="molecule type" value="Genomic_DNA"/>
</dbReference>
<feature type="transmembrane region" description="Helical" evidence="2">
    <location>
        <begin position="241"/>
        <end position="266"/>
    </location>
</feature>
<organism evidence="3 4">
    <name type="scientific">Demequina lignilytica</name>
    <dbReference type="NCBI Taxonomy" id="3051663"/>
    <lineage>
        <taxon>Bacteria</taxon>
        <taxon>Bacillati</taxon>
        <taxon>Actinomycetota</taxon>
        <taxon>Actinomycetes</taxon>
        <taxon>Micrococcales</taxon>
        <taxon>Demequinaceae</taxon>
        <taxon>Demequina</taxon>
    </lineage>
</organism>
<evidence type="ECO:0000256" key="2">
    <source>
        <dbReference type="SAM" id="Phobius"/>
    </source>
</evidence>
<sequence>MTATLRRGLPRVPGGEPWPPAPAATGDDAGALTGAAPAAVTLTAGAPAATSTTAVATASSVPGDPAPGAGRPRGDIALRRGLPRVPGGEPWPPAGWAPAVEAHDPPPQEPAPEPAAVAADEAPGTADASPTTESDPGGLSPRARRSLGMVAVIAVLGIAAVLGARLIMGLDGVQAFVARYPGAVPPPEGAPVGIPTWLSWTHFFNVFLLAMIVRTGLEVRRQARPEAYWARRSDPRTRISLLAWTHQALDVLWVVNGVTYVVLLFATGQWMRIVPLSWEVVPNAVSTALQYLSLDWPVEDGWAYYNSLQQLSYVVTVFIAAPLAIATGVRMSIFWRAGGRLDRLYPVAVARRIHFPVMLYFVLFVVSHVALVLATGARRNLNHMFAGTQGEGWTGAIVATAALAVVVGAVLAVRPLLIAPVARRFGTVSGR</sequence>
<name>A0AAW7M1Y0_9MICO</name>
<evidence type="ECO:0000256" key="1">
    <source>
        <dbReference type="SAM" id="MobiDB-lite"/>
    </source>
</evidence>
<keyword evidence="2" id="KW-1133">Transmembrane helix</keyword>
<dbReference type="AlphaFoldDB" id="A0AAW7M1Y0"/>